<name>A0A1G9MWJ5_9GAMM</name>
<keyword evidence="2" id="KW-1185">Reference proteome</keyword>
<dbReference type="RefSeq" id="WP_089729142.1">
    <property type="nucleotide sequence ID" value="NZ_FNGI01000007.1"/>
</dbReference>
<dbReference type="STRING" id="119000.SAMN05661010_02551"/>
<dbReference type="Proteomes" id="UP000198654">
    <property type="component" value="Unassembled WGS sequence"/>
</dbReference>
<reference evidence="1 2" key="1">
    <citation type="submission" date="2016-10" db="EMBL/GenBank/DDBJ databases">
        <authorList>
            <person name="de Groot N.N."/>
        </authorList>
    </citation>
    <scope>NUCLEOTIDE SEQUENCE [LARGE SCALE GENOMIC DNA]</scope>
    <source>
        <strain evidence="1 2">DSM 14789</strain>
    </source>
</reference>
<evidence type="ECO:0000313" key="1">
    <source>
        <dbReference type="EMBL" id="SDL78652.1"/>
    </source>
</evidence>
<dbReference type="AlphaFoldDB" id="A0A1G9MWJ5"/>
<protein>
    <submittedName>
        <fullName evidence="1">Uncharacterized protein</fullName>
    </submittedName>
</protein>
<accession>A0A1G9MWJ5</accession>
<sequence length="105" mass="11338">MTTQKRLTSAQRFAIFQIVDRAIDVTQQGEWHASAEYAGASNLVQVTIRRAGGKITDPEGQVVNAFLARLGNESDDDNNNNRINAELGGLLDHLNGLLNKSGATS</sequence>
<proteinExistence type="predicted"/>
<dbReference type="EMBL" id="FNGI01000007">
    <property type="protein sequence ID" value="SDL78652.1"/>
    <property type="molecule type" value="Genomic_DNA"/>
</dbReference>
<organism evidence="1 2">
    <name type="scientific">Modicisalibacter muralis</name>
    <dbReference type="NCBI Taxonomy" id="119000"/>
    <lineage>
        <taxon>Bacteria</taxon>
        <taxon>Pseudomonadati</taxon>
        <taxon>Pseudomonadota</taxon>
        <taxon>Gammaproteobacteria</taxon>
        <taxon>Oceanospirillales</taxon>
        <taxon>Halomonadaceae</taxon>
        <taxon>Modicisalibacter</taxon>
    </lineage>
</organism>
<gene>
    <name evidence="1" type="ORF">SAMN05661010_02551</name>
</gene>
<evidence type="ECO:0000313" key="2">
    <source>
        <dbReference type="Proteomes" id="UP000198654"/>
    </source>
</evidence>